<comment type="caution">
    <text evidence="2">The sequence shown here is derived from an EMBL/GenBank/DDBJ whole genome shotgun (WGS) entry which is preliminary data.</text>
</comment>
<accession>A0ABQ9IN81</accession>
<protein>
    <submittedName>
        <fullName evidence="2">Uncharacterized protein</fullName>
    </submittedName>
</protein>
<feature type="compositionally biased region" description="Basic residues" evidence="1">
    <location>
        <begin position="367"/>
        <end position="376"/>
    </location>
</feature>
<sequence>MRPYDGAALECRVGETGVPRENPKTRRQAASSSTIPTCENPGANPPGIELGSPCWKASALSTALPLSVYSNNNTLRGERRGRLAAGERGTRHTAGTIQAELITSFSGTELLNIADGQTTPVPPRRTELDSRQYGSRIFARSNRVVRCRWSVSYLGDLPFTPPLRSAAAPYSRHFTLIGSQDLDVKRLPNLFTPPHSRAISGLRKGQPAGHSLSHYLTGRACRNCSTSAREPGTCVARNTPATSSVTSTVRTELVLILRCRRIGAPATGSSTACGSYVTEQASMQKWNGMAVSLLRADWLCRALGVFVLVVSYHMVTLYFLQLGPVHTCGHRPRRCRCGTTAAPQQRVHCYGLFTGAEEFDLGGGRCKGTRNGRSPRKPADQRHLSARFPHVKIQERPRRESNPFRLDGRRGLKVRGEGRTRSRKANIPIETMNDLFNILHSLKWTMYGAGRGVVARLLTSHIDEPVRFPAGSLQDFRMWESCRKIPLVARLAVSGWLVVQLITPGRRLVSKVGRPAAGVVLAVDAHFLTHSTCRGTLARSPRQTPPRRSCSLGRCRPSVTSSNRLYQSIHDGFQPISCGAVGWCAPPIWGAGASGFESRARNGPWTSAGMKGLGKREITEKTRRPAASSGTTCNIVHHTTNMCLSLVQYVWPTHQIMALLPLYPSFAFHTETKVGDTGQQRGATRDGQSGKWPVPRALTPSQSENGYAHIKLTDTFEINLRKINFPCLHILQRPLRVTCAQTTLLAPLVVLEDMRTGISGDVQQPIGTKCPRTSRGLEGPHSSQCCGAREECPPAEYKHDVFCCDCL</sequence>
<gene>
    <name evidence="2" type="ORF">PR048_003003</name>
</gene>
<feature type="region of interest" description="Disordered" evidence="1">
    <location>
        <begin position="365"/>
        <end position="384"/>
    </location>
</feature>
<keyword evidence="3" id="KW-1185">Reference proteome</keyword>
<name>A0ABQ9IN81_9NEOP</name>
<feature type="region of interest" description="Disordered" evidence="1">
    <location>
        <begin position="674"/>
        <end position="695"/>
    </location>
</feature>
<reference evidence="2 3" key="1">
    <citation type="submission" date="2023-02" db="EMBL/GenBank/DDBJ databases">
        <title>LHISI_Scaffold_Assembly.</title>
        <authorList>
            <person name="Stuart O.P."/>
            <person name="Cleave R."/>
            <person name="Magrath M.J.L."/>
            <person name="Mikheyev A.S."/>
        </authorList>
    </citation>
    <scope>NUCLEOTIDE SEQUENCE [LARGE SCALE GENOMIC DNA]</scope>
    <source>
        <strain evidence="2">Daus_M_001</strain>
        <tissue evidence="2">Leg muscle</tissue>
    </source>
</reference>
<organism evidence="2 3">
    <name type="scientific">Dryococelus australis</name>
    <dbReference type="NCBI Taxonomy" id="614101"/>
    <lineage>
        <taxon>Eukaryota</taxon>
        <taxon>Metazoa</taxon>
        <taxon>Ecdysozoa</taxon>
        <taxon>Arthropoda</taxon>
        <taxon>Hexapoda</taxon>
        <taxon>Insecta</taxon>
        <taxon>Pterygota</taxon>
        <taxon>Neoptera</taxon>
        <taxon>Polyneoptera</taxon>
        <taxon>Phasmatodea</taxon>
        <taxon>Verophasmatodea</taxon>
        <taxon>Anareolatae</taxon>
        <taxon>Phasmatidae</taxon>
        <taxon>Eurycanthinae</taxon>
        <taxon>Dryococelus</taxon>
    </lineage>
</organism>
<dbReference type="Proteomes" id="UP001159363">
    <property type="component" value="Chromosome 1"/>
</dbReference>
<evidence type="ECO:0000313" key="2">
    <source>
        <dbReference type="EMBL" id="KAJ8897654.1"/>
    </source>
</evidence>
<proteinExistence type="predicted"/>
<feature type="region of interest" description="Disordered" evidence="1">
    <location>
        <begin position="13"/>
        <end position="44"/>
    </location>
</feature>
<dbReference type="EMBL" id="JARBHB010000001">
    <property type="protein sequence ID" value="KAJ8897654.1"/>
    <property type="molecule type" value="Genomic_DNA"/>
</dbReference>
<evidence type="ECO:0000256" key="1">
    <source>
        <dbReference type="SAM" id="MobiDB-lite"/>
    </source>
</evidence>
<evidence type="ECO:0000313" key="3">
    <source>
        <dbReference type="Proteomes" id="UP001159363"/>
    </source>
</evidence>
<feature type="compositionally biased region" description="Polar residues" evidence="1">
    <location>
        <begin position="28"/>
        <end position="37"/>
    </location>
</feature>